<feature type="transmembrane region" description="Helical" evidence="1">
    <location>
        <begin position="285"/>
        <end position="307"/>
    </location>
</feature>
<feature type="transmembrane region" description="Helical" evidence="1">
    <location>
        <begin position="237"/>
        <end position="259"/>
    </location>
</feature>
<dbReference type="AlphaFoldDB" id="A0A6J6UYD9"/>
<protein>
    <submittedName>
        <fullName evidence="2">Unannotated protein</fullName>
    </submittedName>
</protein>
<accession>A0A6J6UYD9</accession>
<evidence type="ECO:0000313" key="2">
    <source>
        <dbReference type="EMBL" id="CAB4764088.1"/>
    </source>
</evidence>
<gene>
    <name evidence="2" type="ORF">UFOPK2766_02407</name>
</gene>
<dbReference type="EMBL" id="CAEZYU010000198">
    <property type="protein sequence ID" value="CAB4764088.1"/>
    <property type="molecule type" value="Genomic_DNA"/>
</dbReference>
<feature type="transmembrane region" description="Helical" evidence="1">
    <location>
        <begin position="199"/>
        <end position="216"/>
    </location>
</feature>
<sequence length="606" mass="66245">MTAGVKRVSNILDRRFEGHWKQAEIGLYVLAAIAAWIVRFVQDDAFITYRYARNLARGNGLVFNPGERVEGYTNFLWTLMHVIPEKLGWSSPIFSQVIGIALMVATVAVTLRLARRLFSSQSFGFLVALTLLANMTFLTYATGGLETMQQTLLVVSVAALLLPVTESATVGVAARGVAARRVGAGLCAGLAVLTRMDSVVLITVWILAYLIALWRRDAGSRDAGSSDAGNRAAPTKAVALAALQIGVPAAVLVLPWFVWKLSYYGNLLPNTFYAKSAANPLVPPLYGLFYIAAFFVSYAAFLLIGRFRRQRKELFAIPGVAQVMAVIPIWFLYICAVGGDFMEYRFMVPVLPVLAMVAAYLIDEYKSPRKEVLLIVVLLFFSGIHRVIPTIIPYPVLTFTELSHWPNESTTSWKGKGELLAKEFPGGADLAGQPVLAVAPLGVLPYFADLPTIDMLGLTDPVTARTGYAINPYYPGHVRMATVQHLIDQGANLVLAQPGATEVQPGRDSYRLSELTFLYPSADLNDLPDTAEVIEIPQVDGNVWLVIYLTPNAKVDAAIERNGWNVYPIDHTCVIEDMDVVAGSGPFVDFANGMSRMVGERTCPQT</sequence>
<feature type="transmembrane region" description="Helical" evidence="1">
    <location>
        <begin position="374"/>
        <end position="397"/>
    </location>
</feature>
<proteinExistence type="predicted"/>
<keyword evidence="1" id="KW-0812">Transmembrane</keyword>
<keyword evidence="1" id="KW-1133">Transmembrane helix</keyword>
<feature type="transmembrane region" description="Helical" evidence="1">
    <location>
        <begin position="314"/>
        <end position="334"/>
    </location>
</feature>
<name>A0A6J6UYD9_9ZZZZ</name>
<feature type="transmembrane region" description="Helical" evidence="1">
    <location>
        <begin position="346"/>
        <end position="362"/>
    </location>
</feature>
<organism evidence="2">
    <name type="scientific">freshwater metagenome</name>
    <dbReference type="NCBI Taxonomy" id="449393"/>
    <lineage>
        <taxon>unclassified sequences</taxon>
        <taxon>metagenomes</taxon>
        <taxon>ecological metagenomes</taxon>
    </lineage>
</organism>
<keyword evidence="1" id="KW-0472">Membrane</keyword>
<evidence type="ECO:0000256" key="1">
    <source>
        <dbReference type="SAM" id="Phobius"/>
    </source>
</evidence>
<feature type="transmembrane region" description="Helical" evidence="1">
    <location>
        <begin position="123"/>
        <end position="141"/>
    </location>
</feature>
<feature type="transmembrane region" description="Helical" evidence="1">
    <location>
        <begin position="93"/>
        <end position="111"/>
    </location>
</feature>
<feature type="transmembrane region" description="Helical" evidence="1">
    <location>
        <begin position="25"/>
        <end position="42"/>
    </location>
</feature>
<reference evidence="2" key="1">
    <citation type="submission" date="2020-05" db="EMBL/GenBank/DDBJ databases">
        <authorList>
            <person name="Chiriac C."/>
            <person name="Salcher M."/>
            <person name="Ghai R."/>
            <person name="Kavagutti S V."/>
        </authorList>
    </citation>
    <scope>NUCLEOTIDE SEQUENCE</scope>
</reference>